<dbReference type="GeneTree" id="ENSGT00950000182957"/>
<proteinExistence type="inferred from homology"/>
<comment type="similarity">
    <text evidence="2">Belongs to the mesothelin family.</text>
</comment>
<evidence type="ECO:0000256" key="5">
    <source>
        <dbReference type="ARBA" id="ARBA00023136"/>
    </source>
</evidence>
<dbReference type="Proteomes" id="UP000694568">
    <property type="component" value="Unplaced"/>
</dbReference>
<evidence type="ECO:0000256" key="4">
    <source>
        <dbReference type="ARBA" id="ARBA00022889"/>
    </source>
</evidence>
<dbReference type="GO" id="GO:0016020">
    <property type="term" value="C:membrane"/>
    <property type="evidence" value="ECO:0007669"/>
    <property type="project" value="UniProtKB-SubCell"/>
</dbReference>
<evidence type="ECO:0000256" key="1">
    <source>
        <dbReference type="ARBA" id="ARBA00004370"/>
    </source>
</evidence>
<accession>A0A8C9WZG1</accession>
<evidence type="ECO:0000256" key="6">
    <source>
        <dbReference type="ARBA" id="ARBA00023180"/>
    </source>
</evidence>
<dbReference type="PANTHER" id="PTHR23412:SF6">
    <property type="entry name" value="MESOTHELIN"/>
    <property type="match status" value="1"/>
</dbReference>
<dbReference type="InterPro" id="IPR010335">
    <property type="entry name" value="Mesothelin"/>
</dbReference>
<evidence type="ECO:0000313" key="7">
    <source>
        <dbReference type="Ensembl" id="ENSSLUP00000001598.1"/>
    </source>
</evidence>
<protein>
    <recommendedName>
        <fullName evidence="9">Mesothelin-like protein</fullName>
    </recommendedName>
</protein>
<keyword evidence="4" id="KW-0130">Cell adhesion</keyword>
<keyword evidence="8" id="KW-1185">Reference proteome</keyword>
<sequence length="481" mass="53074">DTIIQNVPDEMATQIPCAQLLGFSNNGNVITKLNQKTWKRQQVGGGDATLKHTCFLSSSVLQGFTCTGVRNVEKVQIKKLIKACRRKGRNKVPLVETQLTCMYNYIKNDSDATSFDLYPPDMLLYYDYSLVPQASCRFYFQQLAEADFSVFSSALSYKLTALFANARSCLGITNTTLTADNISVLGNMCCTLDGTYINCPDLTNAQAAAVEALLQSGKTQYGYVNSTPSTWDYQTLKDLGMLPLYLTSTFYSNFYKVKKVSVNGCTVGTITQVTISDETFPFNYDDITQFNCCLSASTVKDNLAAITMKVDQVEYLQIVLSKLREVEDQVQVLGPASRVASISDINLWTITQIDTLSALMDPSNGPWDPSLAQAIISKYLNNEGNKLGSAELNAIGGANLCSLDVEVLKNISQQSLKEANALTVSNCTTEKKKVLFTIATQAFATMTRSTVPVSSYQLTQPFIGRQTDPHTHLYLMQKNYI</sequence>
<dbReference type="GO" id="GO:0007160">
    <property type="term" value="P:cell-matrix adhesion"/>
    <property type="evidence" value="ECO:0007669"/>
    <property type="project" value="TreeGrafter"/>
</dbReference>
<evidence type="ECO:0008006" key="9">
    <source>
        <dbReference type="Google" id="ProtNLM"/>
    </source>
</evidence>
<name>A0A8C9WZG1_SANLU</name>
<keyword evidence="6" id="KW-0325">Glycoprotein</keyword>
<dbReference type="GO" id="GO:0009986">
    <property type="term" value="C:cell surface"/>
    <property type="evidence" value="ECO:0007669"/>
    <property type="project" value="TreeGrafter"/>
</dbReference>
<dbReference type="Ensembl" id="ENSSLUT00000001678.1">
    <property type="protein sequence ID" value="ENSSLUP00000001598.1"/>
    <property type="gene ID" value="ENSSLUG00000000801.1"/>
</dbReference>
<evidence type="ECO:0000313" key="8">
    <source>
        <dbReference type="Proteomes" id="UP000694568"/>
    </source>
</evidence>
<dbReference type="AlphaFoldDB" id="A0A8C9WZG1"/>
<organism evidence="7 8">
    <name type="scientific">Sander lucioperca</name>
    <name type="common">Pike-perch</name>
    <name type="synonym">Perca lucioperca</name>
    <dbReference type="NCBI Taxonomy" id="283035"/>
    <lineage>
        <taxon>Eukaryota</taxon>
        <taxon>Metazoa</taxon>
        <taxon>Chordata</taxon>
        <taxon>Craniata</taxon>
        <taxon>Vertebrata</taxon>
        <taxon>Euteleostomi</taxon>
        <taxon>Actinopterygii</taxon>
        <taxon>Neopterygii</taxon>
        <taxon>Teleostei</taxon>
        <taxon>Neoteleostei</taxon>
        <taxon>Acanthomorphata</taxon>
        <taxon>Eupercaria</taxon>
        <taxon>Perciformes</taxon>
        <taxon>Percoidei</taxon>
        <taxon>Percidae</taxon>
        <taxon>Luciopercinae</taxon>
        <taxon>Sander</taxon>
    </lineage>
</organism>
<reference evidence="7" key="1">
    <citation type="submission" date="2025-08" db="UniProtKB">
        <authorList>
            <consortium name="Ensembl"/>
        </authorList>
    </citation>
    <scope>IDENTIFICATION</scope>
</reference>
<reference evidence="7" key="2">
    <citation type="submission" date="2025-09" db="UniProtKB">
        <authorList>
            <consortium name="Ensembl"/>
        </authorList>
    </citation>
    <scope>IDENTIFICATION</scope>
</reference>
<evidence type="ECO:0000256" key="3">
    <source>
        <dbReference type="ARBA" id="ARBA00022729"/>
    </source>
</evidence>
<keyword evidence="3" id="KW-0732">Signal</keyword>
<keyword evidence="5" id="KW-0472">Membrane</keyword>
<evidence type="ECO:0000256" key="2">
    <source>
        <dbReference type="ARBA" id="ARBA00011016"/>
    </source>
</evidence>
<comment type="subcellular location">
    <subcellularLocation>
        <location evidence="1">Membrane</location>
    </subcellularLocation>
</comment>
<dbReference type="Pfam" id="PF06060">
    <property type="entry name" value="Mesothelin"/>
    <property type="match status" value="2"/>
</dbReference>
<dbReference type="InterPro" id="IPR026664">
    <property type="entry name" value="Stereocilin-rel"/>
</dbReference>
<dbReference type="PANTHER" id="PTHR23412">
    <property type="entry name" value="STEREOCILIN RELATED"/>
    <property type="match status" value="1"/>
</dbReference>